<keyword evidence="3" id="KW-0804">Transcription</keyword>
<keyword evidence="6" id="KW-1185">Reference proteome</keyword>
<reference evidence="5 6" key="1">
    <citation type="submission" date="2022-10" db="EMBL/GenBank/DDBJ databases">
        <title>Ruegeria sp. nov., isolated from ocean surface water.</title>
        <authorList>
            <person name="He W."/>
            <person name="Wang L."/>
            <person name="Zhang D.-F."/>
        </authorList>
    </citation>
    <scope>NUCLEOTIDE SEQUENCE [LARGE SCALE GENOMIC DNA]</scope>
    <source>
        <strain evidence="5 6">WL0004</strain>
    </source>
</reference>
<feature type="domain" description="HTH araC/xylS-type" evidence="4">
    <location>
        <begin position="215"/>
        <end position="313"/>
    </location>
</feature>
<evidence type="ECO:0000256" key="1">
    <source>
        <dbReference type="ARBA" id="ARBA00023015"/>
    </source>
</evidence>
<keyword evidence="1" id="KW-0805">Transcription regulation</keyword>
<dbReference type="PROSITE" id="PS01124">
    <property type="entry name" value="HTH_ARAC_FAMILY_2"/>
    <property type="match status" value="1"/>
</dbReference>
<organism evidence="5 6">
    <name type="scientific">Ruegeria marisflavi</name>
    <dbReference type="NCBI Taxonomy" id="2984152"/>
    <lineage>
        <taxon>Bacteria</taxon>
        <taxon>Pseudomonadati</taxon>
        <taxon>Pseudomonadota</taxon>
        <taxon>Alphaproteobacteria</taxon>
        <taxon>Rhodobacterales</taxon>
        <taxon>Roseobacteraceae</taxon>
        <taxon>Ruegeria</taxon>
    </lineage>
</organism>
<dbReference type="PANTHER" id="PTHR47894">
    <property type="entry name" value="HTH-TYPE TRANSCRIPTIONAL REGULATOR GADX"/>
    <property type="match status" value="1"/>
</dbReference>
<comment type="caution">
    <text evidence="5">The sequence shown here is derived from an EMBL/GenBank/DDBJ whole genome shotgun (WGS) entry which is preliminary data.</text>
</comment>
<evidence type="ECO:0000313" key="5">
    <source>
        <dbReference type="EMBL" id="MCU9840266.1"/>
    </source>
</evidence>
<evidence type="ECO:0000256" key="3">
    <source>
        <dbReference type="ARBA" id="ARBA00023163"/>
    </source>
</evidence>
<dbReference type="SUPFAM" id="SSF46689">
    <property type="entry name" value="Homeodomain-like"/>
    <property type="match status" value="1"/>
</dbReference>
<proteinExistence type="predicted"/>
<dbReference type="SMART" id="SM00342">
    <property type="entry name" value="HTH_ARAC"/>
    <property type="match status" value="1"/>
</dbReference>
<dbReference type="Gene3D" id="1.10.10.60">
    <property type="entry name" value="Homeodomain-like"/>
    <property type="match status" value="1"/>
</dbReference>
<evidence type="ECO:0000256" key="2">
    <source>
        <dbReference type="ARBA" id="ARBA00023125"/>
    </source>
</evidence>
<dbReference type="Pfam" id="PF12833">
    <property type="entry name" value="HTH_18"/>
    <property type="match status" value="1"/>
</dbReference>
<dbReference type="EMBL" id="JAOVQN010000032">
    <property type="protein sequence ID" value="MCU9840266.1"/>
    <property type="molecule type" value="Genomic_DNA"/>
</dbReference>
<accession>A0ABT2WWJ8</accession>
<sequence>MAGDRALNRILQSHDLPLSVLDAPEHRVPLAKMIRVMEAAARTIGDAEFGVSLGSKTTALDYGNWAGYAYCAPTLGQALHRVCRTLWAHESGTKMYLSLREHHVVWCYKSGLAGYENTRHFSDHLFETMFVFFRGFLGEGWRPDWVEVDYEKPARTEKLSALVQNEILFGRPNYGVAVRKADLGTRLSGPLPFARPITSLDLVAPRDGKQTAFLDDILKLIDLRLMDRIVDLDGFSRALDLGPRTVQRQLSKLGYTYKHLLEIARSRRAMAFLLETDLPVKKIAAELCYDAPENFTRAFRKWQGVSPSEYRAKAQRSQ</sequence>
<keyword evidence="2" id="KW-0238">DNA-binding</keyword>
<evidence type="ECO:0000259" key="4">
    <source>
        <dbReference type="PROSITE" id="PS01124"/>
    </source>
</evidence>
<name>A0ABT2WWJ8_9RHOB</name>
<gene>
    <name evidence="5" type="ORF">OEZ49_21145</name>
</gene>
<dbReference type="PANTHER" id="PTHR47894:SF1">
    <property type="entry name" value="HTH-TYPE TRANSCRIPTIONAL REGULATOR VQSM"/>
    <property type="match status" value="1"/>
</dbReference>
<protein>
    <submittedName>
        <fullName evidence="5">AraC family transcriptional regulator</fullName>
    </submittedName>
</protein>
<evidence type="ECO:0000313" key="6">
    <source>
        <dbReference type="Proteomes" id="UP001321014"/>
    </source>
</evidence>
<dbReference type="InterPro" id="IPR032687">
    <property type="entry name" value="AraC-type_N"/>
</dbReference>
<dbReference type="InterPro" id="IPR009057">
    <property type="entry name" value="Homeodomain-like_sf"/>
</dbReference>
<dbReference type="Pfam" id="PF12625">
    <property type="entry name" value="Arabinose_bd"/>
    <property type="match status" value="1"/>
</dbReference>
<dbReference type="InterPro" id="IPR018060">
    <property type="entry name" value="HTH_AraC"/>
</dbReference>
<dbReference type="Proteomes" id="UP001321014">
    <property type="component" value="Unassembled WGS sequence"/>
</dbReference>